<evidence type="ECO:0000256" key="1">
    <source>
        <dbReference type="ARBA" id="ARBA00022491"/>
    </source>
</evidence>
<dbReference type="PANTHER" id="PTHR30055">
    <property type="entry name" value="HTH-TYPE TRANSCRIPTIONAL REGULATOR RUTR"/>
    <property type="match status" value="1"/>
</dbReference>
<keyword evidence="3 5" id="KW-0238">DNA-binding</keyword>
<evidence type="ECO:0000256" key="2">
    <source>
        <dbReference type="ARBA" id="ARBA00023015"/>
    </source>
</evidence>
<dbReference type="Pfam" id="PF02909">
    <property type="entry name" value="TetR_C_1"/>
    <property type="match status" value="1"/>
</dbReference>
<dbReference type="InterPro" id="IPR004111">
    <property type="entry name" value="Repressor_TetR_C"/>
</dbReference>
<dbReference type="PRINTS" id="PR00400">
    <property type="entry name" value="TETREPRESSOR"/>
</dbReference>
<dbReference type="InterPro" id="IPR036271">
    <property type="entry name" value="Tet_transcr_reg_TetR-rel_C_sf"/>
</dbReference>
<dbReference type="GO" id="GO:0003700">
    <property type="term" value="F:DNA-binding transcription factor activity"/>
    <property type="evidence" value="ECO:0007669"/>
    <property type="project" value="TreeGrafter"/>
</dbReference>
<dbReference type="GO" id="GO:0000976">
    <property type="term" value="F:transcription cis-regulatory region binding"/>
    <property type="evidence" value="ECO:0007669"/>
    <property type="project" value="TreeGrafter"/>
</dbReference>
<dbReference type="EMBL" id="SOCP01000004">
    <property type="protein sequence ID" value="TDV54195.1"/>
    <property type="molecule type" value="Genomic_DNA"/>
</dbReference>
<dbReference type="InterPro" id="IPR001647">
    <property type="entry name" value="HTH_TetR"/>
</dbReference>
<dbReference type="PROSITE" id="PS50977">
    <property type="entry name" value="HTH_TETR_2"/>
    <property type="match status" value="1"/>
</dbReference>
<dbReference type="SUPFAM" id="SSF48498">
    <property type="entry name" value="Tetracyclin repressor-like, C-terminal domain"/>
    <property type="match status" value="1"/>
</dbReference>
<feature type="DNA-binding region" description="H-T-H motif" evidence="5">
    <location>
        <begin position="26"/>
        <end position="45"/>
    </location>
</feature>
<evidence type="ECO:0000256" key="4">
    <source>
        <dbReference type="ARBA" id="ARBA00023163"/>
    </source>
</evidence>
<dbReference type="Proteomes" id="UP000294927">
    <property type="component" value="Unassembled WGS sequence"/>
</dbReference>
<evidence type="ECO:0000256" key="3">
    <source>
        <dbReference type="ARBA" id="ARBA00023125"/>
    </source>
</evidence>
<dbReference type="Pfam" id="PF00440">
    <property type="entry name" value="TetR_N"/>
    <property type="match status" value="1"/>
</dbReference>
<dbReference type="Gene3D" id="1.10.357.10">
    <property type="entry name" value="Tetracycline Repressor, domain 2"/>
    <property type="match status" value="1"/>
</dbReference>
<evidence type="ECO:0000313" key="8">
    <source>
        <dbReference type="Proteomes" id="UP000294927"/>
    </source>
</evidence>
<proteinExistence type="predicted"/>
<keyword evidence="2" id="KW-0805">Transcription regulation</keyword>
<evidence type="ECO:0000313" key="7">
    <source>
        <dbReference type="EMBL" id="TDV54195.1"/>
    </source>
</evidence>
<dbReference type="GO" id="GO:0045892">
    <property type="term" value="P:negative regulation of DNA-templated transcription"/>
    <property type="evidence" value="ECO:0007669"/>
    <property type="project" value="InterPro"/>
</dbReference>
<dbReference type="InterPro" id="IPR009057">
    <property type="entry name" value="Homeodomain-like_sf"/>
</dbReference>
<dbReference type="InterPro" id="IPR003012">
    <property type="entry name" value="Tet_transcr_reg_TetR"/>
</dbReference>
<keyword evidence="1" id="KW-0678">Repressor</keyword>
<dbReference type="GO" id="GO:0046677">
    <property type="term" value="P:response to antibiotic"/>
    <property type="evidence" value="ECO:0007669"/>
    <property type="project" value="InterPro"/>
</dbReference>
<sequence length="208" mass="22721">MGSLSREQIVAAALRIARTDGLDALTIRRLATDLGASRMALYRHVADKDALVALVLDVVAEQSVPPLPPSDGPWEDRLRRLAHSLRDELGAYPGLIDMLMTRYNHGHGGLRAVDTMLEIMTDAGLGSADAARYYMVFIDIVFGRLHRESHGDPVSPERTAGLLARAGERDDLPHVRAAESAMRAVTAEQIFETELDMLVDAITAAARR</sequence>
<reference evidence="7 8" key="1">
    <citation type="submission" date="2019-03" db="EMBL/GenBank/DDBJ databases">
        <title>Genomic Encyclopedia of Archaeal and Bacterial Type Strains, Phase II (KMG-II): from individual species to whole genera.</title>
        <authorList>
            <person name="Goeker M."/>
        </authorList>
    </citation>
    <scope>NUCLEOTIDE SEQUENCE [LARGE SCALE GENOMIC DNA]</scope>
    <source>
        <strain evidence="7 8">DSM 45499</strain>
    </source>
</reference>
<organism evidence="7 8">
    <name type="scientific">Actinophytocola oryzae</name>
    <dbReference type="NCBI Taxonomy" id="502181"/>
    <lineage>
        <taxon>Bacteria</taxon>
        <taxon>Bacillati</taxon>
        <taxon>Actinomycetota</taxon>
        <taxon>Actinomycetes</taxon>
        <taxon>Pseudonocardiales</taxon>
        <taxon>Pseudonocardiaceae</taxon>
    </lineage>
</organism>
<dbReference type="RefSeq" id="WP_166664085.1">
    <property type="nucleotide sequence ID" value="NZ_SOCP01000004.1"/>
</dbReference>
<accession>A0A4R7VX17</accession>
<dbReference type="AlphaFoldDB" id="A0A4R7VX17"/>
<dbReference type="InterPro" id="IPR050109">
    <property type="entry name" value="HTH-type_TetR-like_transc_reg"/>
</dbReference>
<keyword evidence="4" id="KW-0804">Transcription</keyword>
<comment type="caution">
    <text evidence="7">The sequence shown here is derived from an EMBL/GenBank/DDBJ whole genome shotgun (WGS) entry which is preliminary data.</text>
</comment>
<protein>
    <submittedName>
        <fullName evidence="7">TetR family transcriptional regulator</fullName>
    </submittedName>
</protein>
<feature type="domain" description="HTH tetR-type" evidence="6">
    <location>
        <begin position="3"/>
        <end position="63"/>
    </location>
</feature>
<evidence type="ECO:0000256" key="5">
    <source>
        <dbReference type="PROSITE-ProRule" id="PRU00335"/>
    </source>
</evidence>
<gene>
    <name evidence="7" type="ORF">CLV71_104666</name>
</gene>
<evidence type="ECO:0000259" key="6">
    <source>
        <dbReference type="PROSITE" id="PS50977"/>
    </source>
</evidence>
<keyword evidence="8" id="KW-1185">Reference proteome</keyword>
<dbReference type="PANTHER" id="PTHR30055:SF151">
    <property type="entry name" value="TRANSCRIPTIONAL REGULATORY PROTEIN"/>
    <property type="match status" value="1"/>
</dbReference>
<dbReference type="SUPFAM" id="SSF46689">
    <property type="entry name" value="Homeodomain-like"/>
    <property type="match status" value="1"/>
</dbReference>
<name>A0A4R7VX17_9PSEU</name>